<evidence type="ECO:0000313" key="9">
    <source>
        <dbReference type="EMBL" id="MCK7593940.1"/>
    </source>
</evidence>
<name>A0ABT0GIW3_9GAMM</name>
<dbReference type="PANTHER" id="PTHR43652">
    <property type="entry name" value="BASIC AMINO ACID ANTIPORTER YFCC-RELATED"/>
    <property type="match status" value="1"/>
</dbReference>
<dbReference type="PROSITE" id="PS51202">
    <property type="entry name" value="RCK_C"/>
    <property type="match status" value="2"/>
</dbReference>
<feature type="transmembrane region" description="Helical" evidence="7">
    <location>
        <begin position="505"/>
        <end position="522"/>
    </location>
</feature>
<keyword evidence="4" id="KW-0677">Repeat</keyword>
<evidence type="ECO:0000259" key="8">
    <source>
        <dbReference type="PROSITE" id="PS51202"/>
    </source>
</evidence>
<proteinExistence type="predicted"/>
<dbReference type="SUPFAM" id="SSF116726">
    <property type="entry name" value="TrkA C-terminal domain-like"/>
    <property type="match status" value="2"/>
</dbReference>
<gene>
    <name evidence="9" type="ORF">M0G41_09680</name>
</gene>
<evidence type="ECO:0000256" key="6">
    <source>
        <dbReference type="ARBA" id="ARBA00023136"/>
    </source>
</evidence>
<keyword evidence="10" id="KW-1185">Reference proteome</keyword>
<feature type="transmembrane region" description="Helical" evidence="7">
    <location>
        <begin position="56"/>
        <end position="80"/>
    </location>
</feature>
<evidence type="ECO:0000256" key="1">
    <source>
        <dbReference type="ARBA" id="ARBA00004141"/>
    </source>
</evidence>
<feature type="transmembrane region" description="Helical" evidence="7">
    <location>
        <begin position="418"/>
        <end position="435"/>
    </location>
</feature>
<dbReference type="PANTHER" id="PTHR43652:SF2">
    <property type="entry name" value="BASIC AMINO ACID ANTIPORTER YFCC-RELATED"/>
    <property type="match status" value="1"/>
</dbReference>
<evidence type="ECO:0000256" key="7">
    <source>
        <dbReference type="SAM" id="Phobius"/>
    </source>
</evidence>
<dbReference type="InterPro" id="IPR004680">
    <property type="entry name" value="Cit_transptr-like_dom"/>
</dbReference>
<feature type="transmembrane region" description="Helical" evidence="7">
    <location>
        <begin position="171"/>
        <end position="193"/>
    </location>
</feature>
<evidence type="ECO:0000256" key="2">
    <source>
        <dbReference type="ARBA" id="ARBA00022448"/>
    </source>
</evidence>
<feature type="transmembrane region" description="Helical" evidence="7">
    <location>
        <begin position="447"/>
        <end position="467"/>
    </location>
</feature>
<keyword evidence="2" id="KW-0813">Transport</keyword>
<feature type="domain" description="RCK C-terminal" evidence="8">
    <location>
        <begin position="205"/>
        <end position="288"/>
    </location>
</feature>
<keyword evidence="6 7" id="KW-0472">Membrane</keyword>
<feature type="transmembrane region" description="Helical" evidence="7">
    <location>
        <begin position="396"/>
        <end position="412"/>
    </location>
</feature>
<sequence length="588" mass="62776">MTLDAALTFAVLLGTVALFVSEKLSVDVVALLALAALLVLGLVNPEQALSGFASEATITVAAMFVLSAALSRTGALRAIAHLFSKLKTPGRFTLVVMACLGAMSAFVNNTAAMAVFLPLVLASAARNKFSASKVLIPMSYAAQMGGVCTLIGTSTNLLVDSIARDLGHPGFGLFDFGLLGLATMAAGFVYLLLVGRHLLPSNRQAELSENYELGKYMTELRVLEGSPLVGQSVADAKLGERYGVYVLELLRGDEEVWAPRAQKLQANDILLVRGDWQKLTDMRDETKLVLEPKFKLRDSQFDAPDQVLTEAMISPGSRFVGHTLAELDFQWHYNATVLAIHRRGEVLRNTLRDARLNVGDVLLMLARSDEMPHLRRNRNFIVLSAREDDAAQRRKAWLAIGTMAAVVGVAAAGWLPIVTSAIIGCLAVVLLGCLEPEEAYEAIDWRVIILLAGVLPLGIALQTSGAAGLLVDGALGLIGDGSPLLALAMIYLLTATLTEAMSNNAAAVLLAPIAFATAQALGVSPTPFLVAVAFAASTSFATPVGYQTNTMVYSVGGYRFADFVRVGLPLNLVFWALSVFLIPRLFPF</sequence>
<evidence type="ECO:0000313" key="10">
    <source>
        <dbReference type="Proteomes" id="UP001431449"/>
    </source>
</evidence>
<feature type="transmembrane region" description="Helical" evidence="7">
    <location>
        <begin position="528"/>
        <end position="546"/>
    </location>
</feature>
<dbReference type="InterPro" id="IPR036721">
    <property type="entry name" value="RCK_C_sf"/>
</dbReference>
<dbReference type="InterPro" id="IPR006037">
    <property type="entry name" value="RCK_C"/>
</dbReference>
<evidence type="ECO:0000256" key="4">
    <source>
        <dbReference type="ARBA" id="ARBA00022737"/>
    </source>
</evidence>
<dbReference type="InterPro" id="IPR051679">
    <property type="entry name" value="DASS-Related_Transporters"/>
</dbReference>
<reference evidence="9" key="1">
    <citation type="submission" date="2022-04" db="EMBL/GenBank/DDBJ databases">
        <title>Lysobacter sp. CAU 1642 isolated from sea sand.</title>
        <authorList>
            <person name="Kim W."/>
        </authorList>
    </citation>
    <scope>NUCLEOTIDE SEQUENCE</scope>
    <source>
        <strain evidence="9">CAU 1642</strain>
    </source>
</reference>
<feature type="transmembrane region" description="Helical" evidence="7">
    <location>
        <begin position="28"/>
        <end position="44"/>
    </location>
</feature>
<dbReference type="PROSITE" id="PS01271">
    <property type="entry name" value="NA_SULFATE"/>
    <property type="match status" value="1"/>
</dbReference>
<protein>
    <submittedName>
        <fullName evidence="9">SLC13 family permease</fullName>
    </submittedName>
</protein>
<dbReference type="Gene3D" id="3.30.70.1450">
    <property type="entry name" value="Regulator of K+ conductance, C-terminal domain"/>
    <property type="match status" value="2"/>
</dbReference>
<dbReference type="Pfam" id="PF02080">
    <property type="entry name" value="TrkA_C"/>
    <property type="match status" value="2"/>
</dbReference>
<dbReference type="InterPro" id="IPR031312">
    <property type="entry name" value="Na/sul_symport_CS"/>
</dbReference>
<feature type="transmembrane region" description="Helical" evidence="7">
    <location>
        <begin position="92"/>
        <end position="122"/>
    </location>
</feature>
<comment type="subcellular location">
    <subcellularLocation>
        <location evidence="1">Membrane</location>
        <topology evidence="1">Multi-pass membrane protein</topology>
    </subcellularLocation>
</comment>
<evidence type="ECO:0000256" key="5">
    <source>
        <dbReference type="ARBA" id="ARBA00022989"/>
    </source>
</evidence>
<dbReference type="Pfam" id="PF03600">
    <property type="entry name" value="CitMHS"/>
    <property type="match status" value="1"/>
</dbReference>
<keyword evidence="5 7" id="KW-1133">Transmembrane helix</keyword>
<dbReference type="RefSeq" id="WP_248208676.1">
    <property type="nucleotide sequence ID" value="NZ_JALNMH010000007.1"/>
</dbReference>
<dbReference type="Proteomes" id="UP001431449">
    <property type="component" value="Unassembled WGS sequence"/>
</dbReference>
<feature type="transmembrane region" description="Helical" evidence="7">
    <location>
        <begin position="566"/>
        <end position="586"/>
    </location>
</feature>
<organism evidence="9 10">
    <name type="scientific">Pseudomarimonas salicorniae</name>
    <dbReference type="NCBI Taxonomy" id="2933270"/>
    <lineage>
        <taxon>Bacteria</taxon>
        <taxon>Pseudomonadati</taxon>
        <taxon>Pseudomonadota</taxon>
        <taxon>Gammaproteobacteria</taxon>
        <taxon>Lysobacterales</taxon>
        <taxon>Lysobacteraceae</taxon>
        <taxon>Pseudomarimonas</taxon>
    </lineage>
</organism>
<feature type="transmembrane region" description="Helical" evidence="7">
    <location>
        <begin position="473"/>
        <end position="493"/>
    </location>
</feature>
<accession>A0ABT0GIW3</accession>
<evidence type="ECO:0000256" key="3">
    <source>
        <dbReference type="ARBA" id="ARBA00022692"/>
    </source>
</evidence>
<keyword evidence="3 7" id="KW-0812">Transmembrane</keyword>
<feature type="domain" description="RCK C-terminal" evidence="8">
    <location>
        <begin position="296"/>
        <end position="380"/>
    </location>
</feature>
<comment type="caution">
    <text evidence="9">The sequence shown here is derived from an EMBL/GenBank/DDBJ whole genome shotgun (WGS) entry which is preliminary data.</text>
</comment>
<dbReference type="EMBL" id="JALNMH010000007">
    <property type="protein sequence ID" value="MCK7593940.1"/>
    <property type="molecule type" value="Genomic_DNA"/>
</dbReference>